<evidence type="ECO:0000259" key="1">
    <source>
        <dbReference type="Pfam" id="PF00266"/>
    </source>
</evidence>
<dbReference type="InterPro" id="IPR015424">
    <property type="entry name" value="PyrdxlP-dep_Trfase"/>
</dbReference>
<accession>A0ABD5VH00</accession>
<gene>
    <name evidence="2" type="ORF">ACFQGB_18230</name>
</gene>
<dbReference type="EMBL" id="JBHSXN010000004">
    <property type="protein sequence ID" value="MFC6954809.1"/>
    <property type="molecule type" value="Genomic_DNA"/>
</dbReference>
<proteinExistence type="predicted"/>
<dbReference type="PANTHER" id="PTHR43586">
    <property type="entry name" value="CYSTEINE DESULFURASE"/>
    <property type="match status" value="1"/>
</dbReference>
<keyword evidence="3" id="KW-1185">Reference proteome</keyword>
<name>A0ABD5VH00_9EURY</name>
<sequence>MDTAELRESIPAVEAATYLNTGASGPSPRPVVDAAVDALREHAYRAPAEDGMYAFGERVFDAAREAVADHLGTVPGNVALTNSTGDGLARIAAAVDWAPGDVVVRLDHEHAANVLPWARLEREADVEVRVVETHGGRVDRGAFADAVADARLVAFSSLCWTNGVHLDVPELTAIAQASGTRVVVDAVQSVGQHAVDVTEWGADAVVASGHKWLLGDWGSGFVYVDPGFADELHPAVLGYFGVEYPPTADYDLKSGAQRFETGTRSVAPYAALTEAIATIEAVGIDTIEAEIERLTDHLKAAVPVDALHSPPPFESGLVALSVDDPAATVARLAANDVHVKTVPGPRGELVRVSLHAFNTIHDVNQLLAAL</sequence>
<evidence type="ECO:0000313" key="2">
    <source>
        <dbReference type="EMBL" id="MFC6954809.1"/>
    </source>
</evidence>
<keyword evidence="2" id="KW-0808">Transferase</keyword>
<dbReference type="InterPro" id="IPR000192">
    <property type="entry name" value="Aminotrans_V_dom"/>
</dbReference>
<dbReference type="Proteomes" id="UP001596395">
    <property type="component" value="Unassembled WGS sequence"/>
</dbReference>
<dbReference type="Pfam" id="PF00266">
    <property type="entry name" value="Aminotran_5"/>
    <property type="match status" value="1"/>
</dbReference>
<dbReference type="PANTHER" id="PTHR43586:SF15">
    <property type="entry name" value="BLR3095 PROTEIN"/>
    <property type="match status" value="1"/>
</dbReference>
<dbReference type="InterPro" id="IPR015422">
    <property type="entry name" value="PyrdxlP-dep_Trfase_small"/>
</dbReference>
<dbReference type="RefSeq" id="WP_336351752.1">
    <property type="nucleotide sequence ID" value="NZ_JAZAQL010000004.1"/>
</dbReference>
<dbReference type="InterPro" id="IPR015421">
    <property type="entry name" value="PyrdxlP-dep_Trfase_major"/>
</dbReference>
<comment type="caution">
    <text evidence="2">The sequence shown here is derived from an EMBL/GenBank/DDBJ whole genome shotgun (WGS) entry which is preliminary data.</text>
</comment>
<dbReference type="Gene3D" id="3.40.640.10">
    <property type="entry name" value="Type I PLP-dependent aspartate aminotransferase-like (Major domain)"/>
    <property type="match status" value="1"/>
</dbReference>
<keyword evidence="2" id="KW-0032">Aminotransferase</keyword>
<dbReference type="GO" id="GO:0008483">
    <property type="term" value="F:transaminase activity"/>
    <property type="evidence" value="ECO:0007669"/>
    <property type="project" value="UniProtKB-KW"/>
</dbReference>
<dbReference type="AlphaFoldDB" id="A0ABD5VH00"/>
<dbReference type="SUPFAM" id="SSF53383">
    <property type="entry name" value="PLP-dependent transferases"/>
    <property type="match status" value="1"/>
</dbReference>
<dbReference type="Gene3D" id="3.90.1150.10">
    <property type="entry name" value="Aspartate Aminotransferase, domain 1"/>
    <property type="match status" value="1"/>
</dbReference>
<feature type="domain" description="Aminotransferase class V" evidence="1">
    <location>
        <begin position="18"/>
        <end position="366"/>
    </location>
</feature>
<organism evidence="2 3">
    <name type="scientific">Halorubellus litoreus</name>
    <dbReference type="NCBI Taxonomy" id="755308"/>
    <lineage>
        <taxon>Archaea</taxon>
        <taxon>Methanobacteriati</taxon>
        <taxon>Methanobacteriota</taxon>
        <taxon>Stenosarchaea group</taxon>
        <taxon>Halobacteria</taxon>
        <taxon>Halobacteriales</taxon>
        <taxon>Halorubellaceae</taxon>
        <taxon>Halorubellus</taxon>
    </lineage>
</organism>
<protein>
    <submittedName>
        <fullName evidence="2">Aminotransferase class V-fold PLP-dependent enzyme</fullName>
    </submittedName>
</protein>
<reference evidence="2 3" key="1">
    <citation type="journal article" date="2019" name="Int. J. Syst. Evol. Microbiol.">
        <title>The Global Catalogue of Microorganisms (GCM) 10K type strain sequencing project: providing services to taxonomists for standard genome sequencing and annotation.</title>
        <authorList>
            <consortium name="The Broad Institute Genomics Platform"/>
            <consortium name="The Broad Institute Genome Sequencing Center for Infectious Disease"/>
            <person name="Wu L."/>
            <person name="Ma J."/>
        </authorList>
    </citation>
    <scope>NUCLEOTIDE SEQUENCE [LARGE SCALE GENOMIC DNA]</scope>
    <source>
        <strain evidence="2 3">GX26</strain>
    </source>
</reference>
<evidence type="ECO:0000313" key="3">
    <source>
        <dbReference type="Proteomes" id="UP001596395"/>
    </source>
</evidence>